<dbReference type="EMBL" id="JAVIIZ010000028">
    <property type="protein sequence ID" value="MDX8476138.1"/>
    <property type="molecule type" value="Genomic_DNA"/>
</dbReference>
<evidence type="ECO:0000313" key="2">
    <source>
        <dbReference type="EMBL" id="MDX8476138.1"/>
    </source>
</evidence>
<dbReference type="Proteomes" id="UP001271780">
    <property type="component" value="Unassembled WGS sequence"/>
</dbReference>
<accession>A0ABU4XQ33</accession>
<dbReference type="InterPro" id="IPR027417">
    <property type="entry name" value="P-loop_NTPase"/>
</dbReference>
<organism evidence="2 3">
    <name type="scientific">Mesorhizobium dulcispinae</name>
    <dbReference type="NCBI Taxonomy" id="3072316"/>
    <lineage>
        <taxon>Bacteria</taxon>
        <taxon>Pseudomonadati</taxon>
        <taxon>Pseudomonadota</taxon>
        <taxon>Alphaproteobacteria</taxon>
        <taxon>Hyphomicrobiales</taxon>
        <taxon>Phyllobacteriaceae</taxon>
        <taxon>Mesorhizobium</taxon>
    </lineage>
</organism>
<dbReference type="RefSeq" id="WP_320252979.1">
    <property type="nucleotide sequence ID" value="NZ_JAVIIX010000027.1"/>
</dbReference>
<name>A0ABU4XQ33_9HYPH</name>
<dbReference type="Gene3D" id="3.40.50.300">
    <property type="entry name" value="P-loop containing nucleotide triphosphate hydrolases"/>
    <property type="match status" value="1"/>
</dbReference>
<gene>
    <name evidence="2" type="ORF">RFM27_29125</name>
</gene>
<dbReference type="InterPro" id="IPR038727">
    <property type="entry name" value="NadR/Ttd14_AAA_dom"/>
</dbReference>
<evidence type="ECO:0000313" key="3">
    <source>
        <dbReference type="Proteomes" id="UP001271780"/>
    </source>
</evidence>
<dbReference type="SUPFAM" id="SSF52540">
    <property type="entry name" value="P-loop containing nucleoside triphosphate hydrolases"/>
    <property type="match status" value="1"/>
</dbReference>
<comment type="caution">
    <text evidence="2">The sequence shown here is derived from an EMBL/GenBank/DDBJ whole genome shotgun (WGS) entry which is preliminary data.</text>
</comment>
<evidence type="ECO:0000259" key="1">
    <source>
        <dbReference type="Pfam" id="PF13521"/>
    </source>
</evidence>
<dbReference type="Pfam" id="PF13521">
    <property type="entry name" value="AAA_28"/>
    <property type="match status" value="1"/>
</dbReference>
<protein>
    <submittedName>
        <fullName evidence="2">AAA family ATPase</fullName>
    </submittedName>
</protein>
<proteinExistence type="predicted"/>
<sequence>MTRTVVKIGLAGTHSTGKSTFLERLKSRLSDGGYKTGQIEDLAARARARGFPILTQHTFESTLWIMAEGMRLEAEASLNEDVILIDRPVFDALGYLQAALQISGRSLPPRRVEELQTIAAAHAGDYDIILLTELDPSIPLGEGRDENQAFRIAAGEHIAAIADRFGLQPLRLTSGNADELLKTVYDMIIKSLPQAQISCHCCTE</sequence>
<reference evidence="2 3" key="1">
    <citation type="submission" date="2023-08" db="EMBL/GenBank/DDBJ databases">
        <title>Implementing the SeqCode for naming new Mesorhizobium species isolated from Vachellia karroo root nodules.</title>
        <authorList>
            <person name="Van Lill M."/>
        </authorList>
    </citation>
    <scope>NUCLEOTIDE SEQUENCE [LARGE SCALE GENOMIC DNA]</scope>
    <source>
        <strain evidence="2 3">VK23A</strain>
    </source>
</reference>
<keyword evidence="3" id="KW-1185">Reference proteome</keyword>
<feature type="domain" description="NadR/Ttd14 AAA" evidence="1">
    <location>
        <begin position="7"/>
        <end position="178"/>
    </location>
</feature>